<gene>
    <name evidence="3" type="ORF">CUMW_169840</name>
</gene>
<dbReference type="EMBL" id="BDQV01000132">
    <property type="protein sequence ID" value="GAY56174.1"/>
    <property type="molecule type" value="Genomic_DNA"/>
</dbReference>
<organism evidence="3 4">
    <name type="scientific">Citrus unshiu</name>
    <name type="common">Satsuma mandarin</name>
    <name type="synonym">Citrus nobilis var. unshiu</name>
    <dbReference type="NCBI Taxonomy" id="55188"/>
    <lineage>
        <taxon>Eukaryota</taxon>
        <taxon>Viridiplantae</taxon>
        <taxon>Streptophyta</taxon>
        <taxon>Embryophyta</taxon>
        <taxon>Tracheophyta</taxon>
        <taxon>Spermatophyta</taxon>
        <taxon>Magnoliopsida</taxon>
        <taxon>eudicotyledons</taxon>
        <taxon>Gunneridae</taxon>
        <taxon>Pentapetalae</taxon>
        <taxon>rosids</taxon>
        <taxon>malvids</taxon>
        <taxon>Sapindales</taxon>
        <taxon>Rutaceae</taxon>
        <taxon>Aurantioideae</taxon>
        <taxon>Citrus</taxon>
    </lineage>
</organism>
<comment type="caution">
    <text evidence="3">The sequence shown here is derived from an EMBL/GenBank/DDBJ whole genome shotgun (WGS) entry which is preliminary data.</text>
</comment>
<sequence length="596" mass="68754">MVVVVVVFVVVIEWCCPPRERCPAKVASSRPSLGSSAYARLLCGTNFWCDNKPVAPNYSGYMAKSESSEIEPGRMYFRYADHFSEWCLVTGLSYGVDTELRDNKTVHMLWNTYFGGVHRKINVKKFDVLFEKLKFEAMDDIDALNIALFYFADGVINARKNHCQINFSSLNEVDDIEYFRKRSWGLLSWEMIYESLDNALYEKDEKLKRTRLKSTIFTALRPGFRFFTLAWIYEAIGGLPSALVVKTNKKIPRIVQWKPMASSRINFTEVYSFFNDESRLVREVLQTLEPNAKESSRKYWLTMKDYMPRIPDWVHKHQPSINGLPFVTRQSDEHDDIPNQHQSSVMTTYQPQYQSSVMKLLRMSRGESSLMITLDDDWTRLISELKDFKETVIGFIDSMSKRPNKDSPTGRSYAALDDYGMYIDVGNQNFCTPTSLYSFYGDVSGASVQVFTEAPPGISKFGRAYRPSYVFDSPYMIPPFRRGKNVQRLPQPQIMAHAIDMSTSLDINPLRGLEDSSLYAEFDRWFAGDMTVDRRVQHLRSFFEIILGLTSMGWLDDELWNNGDCAVDSLVFDDRLNSYICGRPHSMSKPMTDVDM</sequence>
<dbReference type="Proteomes" id="UP000236630">
    <property type="component" value="Unassembled WGS sequence"/>
</dbReference>
<dbReference type="PANTHER" id="PTHR48450">
    <property type="entry name" value="DUF1985 DOMAIN-CONTAINING PROTEIN"/>
    <property type="match status" value="1"/>
</dbReference>
<dbReference type="Pfam" id="PF09331">
    <property type="entry name" value="DUF1985"/>
    <property type="match status" value="1"/>
</dbReference>
<evidence type="ECO:0000259" key="2">
    <source>
        <dbReference type="Pfam" id="PF09331"/>
    </source>
</evidence>
<accession>A0A2H5PV11</accession>
<dbReference type="AlphaFoldDB" id="A0A2H5PV11"/>
<keyword evidence="1" id="KW-0732">Signal</keyword>
<feature type="non-terminal residue" evidence="3">
    <location>
        <position position="596"/>
    </location>
</feature>
<feature type="signal peptide" evidence="1">
    <location>
        <begin position="1"/>
        <end position="15"/>
    </location>
</feature>
<evidence type="ECO:0000313" key="4">
    <source>
        <dbReference type="Proteomes" id="UP000236630"/>
    </source>
</evidence>
<evidence type="ECO:0000256" key="1">
    <source>
        <dbReference type="SAM" id="SignalP"/>
    </source>
</evidence>
<dbReference type="InterPro" id="IPR015410">
    <property type="entry name" value="DUF1985"/>
</dbReference>
<evidence type="ECO:0000313" key="3">
    <source>
        <dbReference type="EMBL" id="GAY56174.1"/>
    </source>
</evidence>
<protein>
    <recommendedName>
        <fullName evidence="2">DUF1985 domain-containing protein</fullName>
    </recommendedName>
</protein>
<reference evidence="3 4" key="1">
    <citation type="journal article" date="2017" name="Front. Genet.">
        <title>Draft sequencing of the heterozygous diploid genome of Satsuma (Citrus unshiu Marc.) using a hybrid assembly approach.</title>
        <authorList>
            <person name="Shimizu T."/>
            <person name="Tanizawa Y."/>
            <person name="Mochizuki T."/>
            <person name="Nagasaki H."/>
            <person name="Yoshioka T."/>
            <person name="Toyoda A."/>
            <person name="Fujiyama A."/>
            <person name="Kaminuma E."/>
            <person name="Nakamura Y."/>
        </authorList>
    </citation>
    <scope>NUCLEOTIDE SEQUENCE [LARGE SCALE GENOMIC DNA]</scope>
    <source>
        <strain evidence="4">cv. Miyagawa wase</strain>
    </source>
</reference>
<feature type="domain" description="DUF1985" evidence="2">
    <location>
        <begin position="84"/>
        <end position="194"/>
    </location>
</feature>
<proteinExistence type="predicted"/>
<feature type="chain" id="PRO_5014155210" description="DUF1985 domain-containing protein" evidence="1">
    <location>
        <begin position="16"/>
        <end position="596"/>
    </location>
</feature>
<keyword evidence="4" id="KW-1185">Reference proteome</keyword>
<dbReference type="PANTHER" id="PTHR48450:SF1">
    <property type="entry name" value="DUF1985 DOMAIN-CONTAINING PROTEIN"/>
    <property type="match status" value="1"/>
</dbReference>
<name>A0A2H5PV11_CITUN</name>